<evidence type="ECO:0000313" key="2">
    <source>
        <dbReference type="EMBL" id="HJC24836.1"/>
    </source>
</evidence>
<reference evidence="2" key="2">
    <citation type="submission" date="2021-04" db="EMBL/GenBank/DDBJ databases">
        <authorList>
            <person name="Gilroy R."/>
        </authorList>
    </citation>
    <scope>NUCLEOTIDE SEQUENCE</scope>
    <source>
        <strain evidence="2">USAMLcec2-132</strain>
    </source>
</reference>
<dbReference type="Proteomes" id="UP000823891">
    <property type="component" value="Unassembled WGS sequence"/>
</dbReference>
<keyword evidence="1" id="KW-0812">Transmembrane</keyword>
<reference evidence="2" key="1">
    <citation type="journal article" date="2021" name="PeerJ">
        <title>Extensive microbial diversity within the chicken gut microbiome revealed by metagenomics and culture.</title>
        <authorList>
            <person name="Gilroy R."/>
            <person name="Ravi A."/>
            <person name="Getino M."/>
            <person name="Pursley I."/>
            <person name="Horton D.L."/>
            <person name="Alikhan N.F."/>
            <person name="Baker D."/>
            <person name="Gharbi K."/>
            <person name="Hall N."/>
            <person name="Watson M."/>
            <person name="Adriaenssens E.M."/>
            <person name="Foster-Nyarko E."/>
            <person name="Jarju S."/>
            <person name="Secka A."/>
            <person name="Antonio M."/>
            <person name="Oren A."/>
            <person name="Chaudhuri R.R."/>
            <person name="La Ragione R."/>
            <person name="Hildebrand F."/>
            <person name="Pallen M.J."/>
        </authorList>
    </citation>
    <scope>NUCLEOTIDE SEQUENCE</scope>
    <source>
        <strain evidence="2">USAMLcec2-132</strain>
    </source>
</reference>
<keyword evidence="1" id="KW-1133">Transmembrane helix</keyword>
<feature type="transmembrane region" description="Helical" evidence="1">
    <location>
        <begin position="5"/>
        <end position="24"/>
    </location>
</feature>
<sequence>MKKSILYPVVGLAALIAAFIYYYVTLPAINIHSSGFWFFLLGAIVVVMVICLLRRAGKEIFTSGVTSMQFSLKDFPAVKWLGILFLVLLAAYGIGTLLSSPVINAKKYQQLMTVEARNFAEDIAEADYRSIPLLDKDSAALLGDRKMGSLVDMVSQFEVADDYTQINYNNVAVRVTPLVYASPVKWLTNQRNGIPAYIRIDMTTQDTECVMLEEGIRYSKSEYFNRNLYRHLRFHFPTYIFGDQLFFEIDDDGVPYWVCPVKKFNIGLFGGETVGRVVLVNAVTGECTDYAVEDVPTWIDKVYSAELLMQLYDYHGMYQHGFFNSILGQRDCLVTTDGYNYLAIDDDVWVYTGITSVNGDQSNVGFVLMNQRTMETRYYEVEGATELSAMSSAQGQVQNLGYRASFPLLLNIADEPTYFMALKDDAGLVKKYAMVNVQKYQWVAIGDTIEECEKDYKDLLSTNGIVSPSAGEKHEISGIIELIAPVVIEGSTHYYIGITGSDELFDVEVSDEGLYEIVRYKEGDRISLVYEENYGLNPVSEIKE</sequence>
<accession>A0A9D2NG20</accession>
<organism evidence="2 3">
    <name type="scientific">Candidatus Eisenbergiella merdavium</name>
    <dbReference type="NCBI Taxonomy" id="2838551"/>
    <lineage>
        <taxon>Bacteria</taxon>
        <taxon>Bacillati</taxon>
        <taxon>Bacillota</taxon>
        <taxon>Clostridia</taxon>
        <taxon>Lachnospirales</taxon>
        <taxon>Lachnospiraceae</taxon>
        <taxon>Eisenbergiella</taxon>
    </lineage>
</organism>
<name>A0A9D2NG20_9FIRM</name>
<comment type="caution">
    <text evidence="2">The sequence shown here is derived from an EMBL/GenBank/DDBJ whole genome shotgun (WGS) entry which is preliminary data.</text>
</comment>
<dbReference type="EMBL" id="DWWS01000050">
    <property type="protein sequence ID" value="HJC24836.1"/>
    <property type="molecule type" value="Genomic_DNA"/>
</dbReference>
<gene>
    <name evidence="2" type="ORF">H9761_14215</name>
</gene>
<feature type="transmembrane region" description="Helical" evidence="1">
    <location>
        <begin position="36"/>
        <end position="56"/>
    </location>
</feature>
<evidence type="ECO:0000256" key="1">
    <source>
        <dbReference type="SAM" id="Phobius"/>
    </source>
</evidence>
<feature type="transmembrane region" description="Helical" evidence="1">
    <location>
        <begin position="77"/>
        <end position="98"/>
    </location>
</feature>
<dbReference type="AlphaFoldDB" id="A0A9D2NG20"/>
<evidence type="ECO:0000313" key="3">
    <source>
        <dbReference type="Proteomes" id="UP000823891"/>
    </source>
</evidence>
<keyword evidence="1" id="KW-0472">Membrane</keyword>
<proteinExistence type="predicted"/>
<protein>
    <submittedName>
        <fullName evidence="2">CvpA family protein</fullName>
    </submittedName>
</protein>